<dbReference type="InterPro" id="IPR016169">
    <property type="entry name" value="FAD-bd_PCMH_sub2"/>
</dbReference>
<dbReference type="PANTHER" id="PTHR13878:SF53">
    <property type="entry name" value="CYTOKININ DEHYDROGENASE 6"/>
    <property type="match status" value="1"/>
</dbReference>
<keyword evidence="7" id="KW-1185">Reference proteome</keyword>
<dbReference type="SUPFAM" id="SSF56176">
    <property type="entry name" value="FAD-binding/transporter-associated domain-like"/>
    <property type="match status" value="1"/>
</dbReference>
<dbReference type="SUPFAM" id="SSF55103">
    <property type="entry name" value="FAD-linked oxidases, C-terminal domain"/>
    <property type="match status" value="1"/>
</dbReference>
<comment type="caution">
    <text evidence="6">The sequence shown here is derived from an EMBL/GenBank/DDBJ whole genome shotgun (WGS) entry which is preliminary data.</text>
</comment>
<name>A0A6M1LLA2_9PROT</name>
<dbReference type="Gene3D" id="3.30.465.10">
    <property type="match status" value="1"/>
</dbReference>
<dbReference type="InterPro" id="IPR016164">
    <property type="entry name" value="FAD-linked_Oxase-like_C"/>
</dbReference>
<dbReference type="PANTHER" id="PTHR13878">
    <property type="entry name" value="GULONOLACTONE OXIDASE"/>
    <property type="match status" value="1"/>
</dbReference>
<keyword evidence="4" id="KW-0560">Oxidoreductase</keyword>
<dbReference type="Proteomes" id="UP000475385">
    <property type="component" value="Unassembled WGS sequence"/>
</dbReference>
<dbReference type="InterPro" id="IPR050432">
    <property type="entry name" value="FAD-linked_Oxidoreductases_BP"/>
</dbReference>
<comment type="similarity">
    <text evidence="1">Belongs to the oxygen-dependent FAD-linked oxidoreductase family.</text>
</comment>
<proteinExistence type="inferred from homology"/>
<feature type="domain" description="FAD-binding PCMH-type" evidence="5">
    <location>
        <begin position="45"/>
        <end position="221"/>
    </location>
</feature>
<dbReference type="PROSITE" id="PS51387">
    <property type="entry name" value="FAD_PCMH"/>
    <property type="match status" value="1"/>
</dbReference>
<evidence type="ECO:0000256" key="3">
    <source>
        <dbReference type="ARBA" id="ARBA00022827"/>
    </source>
</evidence>
<evidence type="ECO:0000313" key="7">
    <source>
        <dbReference type="Proteomes" id="UP000475385"/>
    </source>
</evidence>
<sequence length="487" mass="53691">MARLQEMRVPITRRDALTAAASLLPGLAAAQGATPRIVMNDASRLNPTPVARHWRPVTDRAGQWHEALRRELREAAAARRPVVVGAARHSMGSQSLARDGTGITLTNPWFELDRANGIARVSAGATWSEIIGWLDPQGLSPKVMQSNADFGAAATFSVNAHGWPVPHGPFASTVRSCRIMLADGTILDCSRDSNAELFGLMAGGYGLFGVILDLDIEVVPNLMLRPYAQLLPGAEFAEAFIPQVARDPTVSMAYGRLSVARESLFDDAILTVYRAVSPQPATLPPAANHSLMTGISNTIYRQQIGSETAKRLRWVAETRLMPAIGTGLATRNTLMVEPVSNLANTARRRTDILHEYFVPPDRFRDFRQACRDIIPPAAAEFINVTLRYVGTDELSVLRYAPQPRIAAVMSFSQDISAEGEADMLLMTEALVERVIDLGGAYYLPYRLHARRDQFQRAYSRAAFFAERKRHYDPGLLFRHALWDGYLA</sequence>
<gene>
    <name evidence="6" type="ORF">G3576_13545</name>
</gene>
<dbReference type="InterPro" id="IPR016166">
    <property type="entry name" value="FAD-bd_PCMH"/>
</dbReference>
<dbReference type="AlphaFoldDB" id="A0A6M1LLA2"/>
<protein>
    <submittedName>
        <fullName evidence="6">FAD-binding oxidoreductase</fullName>
    </submittedName>
</protein>
<evidence type="ECO:0000256" key="2">
    <source>
        <dbReference type="ARBA" id="ARBA00022630"/>
    </source>
</evidence>
<evidence type="ECO:0000256" key="1">
    <source>
        <dbReference type="ARBA" id="ARBA00005466"/>
    </source>
</evidence>
<evidence type="ECO:0000259" key="5">
    <source>
        <dbReference type="PROSITE" id="PS51387"/>
    </source>
</evidence>
<evidence type="ECO:0000256" key="4">
    <source>
        <dbReference type="ARBA" id="ARBA00023002"/>
    </source>
</evidence>
<dbReference type="GO" id="GO:0016491">
    <property type="term" value="F:oxidoreductase activity"/>
    <property type="evidence" value="ECO:0007669"/>
    <property type="project" value="UniProtKB-KW"/>
</dbReference>
<dbReference type="GO" id="GO:0071949">
    <property type="term" value="F:FAD binding"/>
    <property type="evidence" value="ECO:0007669"/>
    <property type="project" value="InterPro"/>
</dbReference>
<accession>A0A6M1LLA2</accession>
<dbReference type="EMBL" id="JAAIKB010000004">
    <property type="protein sequence ID" value="NGM21043.1"/>
    <property type="molecule type" value="Genomic_DNA"/>
</dbReference>
<dbReference type="InterPro" id="IPR036318">
    <property type="entry name" value="FAD-bd_PCMH-like_sf"/>
</dbReference>
<dbReference type="InterPro" id="IPR006094">
    <property type="entry name" value="Oxid_FAD_bind_N"/>
</dbReference>
<organism evidence="6 7">
    <name type="scientific">Falsiroseomonas algicola</name>
    <dbReference type="NCBI Taxonomy" id="2716930"/>
    <lineage>
        <taxon>Bacteria</taxon>
        <taxon>Pseudomonadati</taxon>
        <taxon>Pseudomonadota</taxon>
        <taxon>Alphaproteobacteria</taxon>
        <taxon>Acetobacterales</taxon>
        <taxon>Roseomonadaceae</taxon>
        <taxon>Falsiroseomonas</taxon>
    </lineage>
</organism>
<dbReference type="Pfam" id="PF01565">
    <property type="entry name" value="FAD_binding_4"/>
    <property type="match status" value="1"/>
</dbReference>
<reference evidence="6 7" key="1">
    <citation type="submission" date="2020-02" db="EMBL/GenBank/DDBJ databases">
        <authorList>
            <person name="Kim H.M."/>
            <person name="Jeon C.O."/>
        </authorList>
    </citation>
    <scope>NUCLEOTIDE SEQUENCE [LARGE SCALE GENOMIC DNA]</scope>
    <source>
        <strain evidence="6 7">PeD5</strain>
    </source>
</reference>
<reference evidence="6 7" key="2">
    <citation type="submission" date="2020-03" db="EMBL/GenBank/DDBJ databases">
        <title>Roseomonas stagni sp. nov., isolated from pond water in Japan.</title>
        <authorList>
            <person name="Furuhata K."/>
            <person name="Miyamoto H."/>
            <person name="Goto K."/>
        </authorList>
    </citation>
    <scope>NUCLEOTIDE SEQUENCE [LARGE SCALE GENOMIC DNA]</scope>
    <source>
        <strain evidence="6 7">PeD5</strain>
    </source>
</reference>
<keyword evidence="2" id="KW-0285">Flavoprotein</keyword>
<evidence type="ECO:0000313" key="6">
    <source>
        <dbReference type="EMBL" id="NGM21043.1"/>
    </source>
</evidence>
<keyword evidence="3" id="KW-0274">FAD</keyword>